<feature type="transmembrane region" description="Helical" evidence="7">
    <location>
        <begin position="75"/>
        <end position="94"/>
    </location>
</feature>
<dbReference type="PANTHER" id="PTHR42718">
    <property type="entry name" value="MAJOR FACILITATOR SUPERFAMILY MULTIDRUG TRANSPORTER MFSC"/>
    <property type="match status" value="1"/>
</dbReference>
<evidence type="ECO:0000256" key="2">
    <source>
        <dbReference type="ARBA" id="ARBA00022448"/>
    </source>
</evidence>
<feature type="transmembrane region" description="Helical" evidence="7">
    <location>
        <begin position="395"/>
        <end position="418"/>
    </location>
</feature>
<dbReference type="InterPro" id="IPR036259">
    <property type="entry name" value="MFS_trans_sf"/>
</dbReference>
<dbReference type="EMBL" id="JAPCKK010000005">
    <property type="protein sequence ID" value="MDP4095694.1"/>
    <property type="molecule type" value="Genomic_DNA"/>
</dbReference>
<feature type="transmembrane region" description="Helical" evidence="7">
    <location>
        <begin position="46"/>
        <end position="63"/>
    </location>
</feature>
<evidence type="ECO:0000256" key="1">
    <source>
        <dbReference type="ARBA" id="ARBA00004651"/>
    </source>
</evidence>
<feature type="transmembrane region" description="Helical" evidence="7">
    <location>
        <begin position="224"/>
        <end position="242"/>
    </location>
</feature>
<keyword evidence="6 7" id="KW-0472">Membrane</keyword>
<proteinExistence type="predicted"/>
<feature type="transmembrane region" description="Helical" evidence="7">
    <location>
        <begin position="304"/>
        <end position="322"/>
    </location>
</feature>
<keyword evidence="4 7" id="KW-0812">Transmembrane</keyword>
<dbReference type="InterPro" id="IPR020846">
    <property type="entry name" value="MFS_dom"/>
</dbReference>
<protein>
    <submittedName>
        <fullName evidence="9">MFS transporter</fullName>
    </submittedName>
</protein>
<evidence type="ECO:0000256" key="4">
    <source>
        <dbReference type="ARBA" id="ARBA00022692"/>
    </source>
</evidence>
<evidence type="ECO:0000256" key="7">
    <source>
        <dbReference type="SAM" id="Phobius"/>
    </source>
</evidence>
<dbReference type="CDD" id="cd17321">
    <property type="entry name" value="MFS_MMR_MDR_like"/>
    <property type="match status" value="1"/>
</dbReference>
<dbReference type="Proteomes" id="UP001241848">
    <property type="component" value="Unassembled WGS sequence"/>
</dbReference>
<feature type="transmembrane region" description="Helical" evidence="7">
    <location>
        <begin position="466"/>
        <end position="487"/>
    </location>
</feature>
<evidence type="ECO:0000256" key="6">
    <source>
        <dbReference type="ARBA" id="ARBA00023136"/>
    </source>
</evidence>
<comment type="caution">
    <text evidence="9">The sequence shown here is derived from an EMBL/GenBank/DDBJ whole genome shotgun (WGS) entry which is preliminary data.</text>
</comment>
<dbReference type="InterPro" id="IPR011701">
    <property type="entry name" value="MFS"/>
</dbReference>
<dbReference type="PROSITE" id="PS50850">
    <property type="entry name" value="MFS"/>
    <property type="match status" value="1"/>
</dbReference>
<organism evidence="9 10">
    <name type="scientific">Paenibacillus zeirhizosphaerae</name>
    <dbReference type="NCBI Taxonomy" id="2987519"/>
    <lineage>
        <taxon>Bacteria</taxon>
        <taxon>Bacillati</taxon>
        <taxon>Bacillota</taxon>
        <taxon>Bacilli</taxon>
        <taxon>Bacillales</taxon>
        <taxon>Paenibacillaceae</taxon>
        <taxon>Paenibacillus</taxon>
    </lineage>
</organism>
<feature type="domain" description="Major facilitator superfamily (MFS) profile" evidence="8">
    <location>
        <begin position="9"/>
        <end position="492"/>
    </location>
</feature>
<dbReference type="RefSeq" id="WP_305753335.1">
    <property type="nucleotide sequence ID" value="NZ_JAPCKK010000005.1"/>
</dbReference>
<accession>A0ABT9FLY9</accession>
<feature type="transmembrane region" description="Helical" evidence="7">
    <location>
        <begin position="162"/>
        <end position="183"/>
    </location>
</feature>
<dbReference type="PANTHER" id="PTHR42718:SF47">
    <property type="entry name" value="METHYL VIOLOGEN RESISTANCE PROTEIN SMVA"/>
    <property type="match status" value="1"/>
</dbReference>
<feature type="transmembrane region" description="Helical" evidence="7">
    <location>
        <begin position="352"/>
        <end position="374"/>
    </location>
</feature>
<evidence type="ECO:0000259" key="8">
    <source>
        <dbReference type="PROSITE" id="PS50850"/>
    </source>
</evidence>
<evidence type="ECO:0000313" key="9">
    <source>
        <dbReference type="EMBL" id="MDP4095694.1"/>
    </source>
</evidence>
<dbReference type="PRINTS" id="PR01036">
    <property type="entry name" value="TCRTETB"/>
</dbReference>
<feature type="transmembrane region" description="Helical" evidence="7">
    <location>
        <begin position="100"/>
        <end position="121"/>
    </location>
</feature>
<evidence type="ECO:0000256" key="3">
    <source>
        <dbReference type="ARBA" id="ARBA00022475"/>
    </source>
</evidence>
<dbReference type="Gene3D" id="1.20.1720.10">
    <property type="entry name" value="Multidrug resistance protein D"/>
    <property type="match status" value="1"/>
</dbReference>
<dbReference type="Pfam" id="PF07690">
    <property type="entry name" value="MFS_1"/>
    <property type="match status" value="1"/>
</dbReference>
<comment type="subcellular location">
    <subcellularLocation>
        <location evidence="1">Cell membrane</location>
        <topology evidence="1">Multi-pass membrane protein</topology>
    </subcellularLocation>
</comment>
<feature type="transmembrane region" description="Helical" evidence="7">
    <location>
        <begin position="7"/>
        <end position="31"/>
    </location>
</feature>
<evidence type="ECO:0000313" key="10">
    <source>
        <dbReference type="Proteomes" id="UP001241848"/>
    </source>
</evidence>
<reference evidence="9 10" key="1">
    <citation type="submission" date="2022-10" db="EMBL/GenBank/DDBJ databases">
        <title>Paenibacillus description and whole genome data of maize root bacterial community.</title>
        <authorList>
            <person name="Marton D."/>
            <person name="Farkas M."/>
            <person name="Cserhati M."/>
        </authorList>
    </citation>
    <scope>NUCLEOTIDE SEQUENCE [LARGE SCALE GENOMIC DNA]</scope>
    <source>
        <strain evidence="9 10">P96</strain>
    </source>
</reference>
<feature type="transmembrane region" description="Helical" evidence="7">
    <location>
        <begin position="329"/>
        <end position="346"/>
    </location>
</feature>
<gene>
    <name evidence="9" type="ORF">OIN60_02665</name>
</gene>
<dbReference type="SUPFAM" id="SSF103473">
    <property type="entry name" value="MFS general substrate transporter"/>
    <property type="match status" value="1"/>
</dbReference>
<keyword evidence="3" id="KW-1003">Cell membrane</keyword>
<evidence type="ECO:0000256" key="5">
    <source>
        <dbReference type="ARBA" id="ARBA00022989"/>
    </source>
</evidence>
<name>A0ABT9FLY9_9BACL</name>
<sequence length="501" mass="52950">MSKFNRWMILFIVSSALLLIVMDMTILYTALPMLTHDLGASASEKLWILNGYSLVMAGLLPAMGTLGDRLGYKKIFSLGLIVFSIASLIAAFAPEPYVLVAARVLLAVGASMMMPATLSIIRVTFTDPRELGLAIGIWGSIASGGAGLGPIVGGLLLEHFSWGAVFLINLPIAMLAFVLTVVFVPKHAGNKDKKWDLTSSIQIMIAMVALIYAIKEFTRREGSVAFAIIGAIVGIVALVIFIRRQHRSSNPLIDLSLFKISRFTTAFITALVGAFGQMGIQYIVTQRLQLVEGLSPLQAGLYTLSVPLAALIAGPVTGMLLHRLDVIRIKSVALLIAALGMGIYLVQFDSSMAWQILGLALLGAGLGAGMTVASHSIMSYAPPEKAGMAASIEEVAYEIGGATGIAIIGSISGLLYTLSMKIPAGLNMPANVKDSLDEALIAAEGLTGPASEVLKQVGRTAFDESFFAIIAGLTVFLVVASVGIVILGARSKTRESADPRR</sequence>
<feature type="transmembrane region" description="Helical" evidence="7">
    <location>
        <begin position="195"/>
        <end position="212"/>
    </location>
</feature>
<dbReference type="Gene3D" id="1.20.1250.20">
    <property type="entry name" value="MFS general substrate transporter like domains"/>
    <property type="match status" value="1"/>
</dbReference>
<keyword evidence="5 7" id="KW-1133">Transmembrane helix</keyword>
<feature type="transmembrane region" description="Helical" evidence="7">
    <location>
        <begin position="263"/>
        <end position="284"/>
    </location>
</feature>
<keyword evidence="10" id="KW-1185">Reference proteome</keyword>
<keyword evidence="2" id="KW-0813">Transport</keyword>
<feature type="transmembrane region" description="Helical" evidence="7">
    <location>
        <begin position="133"/>
        <end position="156"/>
    </location>
</feature>